<dbReference type="AlphaFoldDB" id="A0A8I2C6G4"/>
<evidence type="ECO:0000313" key="2">
    <source>
        <dbReference type="Proteomes" id="UP000673383"/>
    </source>
</evidence>
<dbReference type="Proteomes" id="UP000673383">
    <property type="component" value="Unassembled WGS sequence"/>
</dbReference>
<evidence type="ECO:0008006" key="3">
    <source>
        <dbReference type="Google" id="ProtNLM"/>
    </source>
</evidence>
<comment type="caution">
    <text evidence="1">The sequence shown here is derived from an EMBL/GenBank/DDBJ whole genome shotgun (WGS) entry which is preliminary data.</text>
</comment>
<dbReference type="EMBL" id="JAFICZ010000001">
    <property type="protein sequence ID" value="MBP1294321.1"/>
    <property type="molecule type" value="Genomic_DNA"/>
</dbReference>
<sequence length="240" mass="26391">MHALSKHEGHHVVIDVADPVAMSPVATAVVGQVDAYLGQHSASGFLVRTVANTIFPQATYDRHGAPAFYDVYMRQVFPRLKRSSKDWGRYFERMIAFPGEDGPVNLLDDMVEKMKRNVAKDSTYRNIYELPIYNPLKDAKGSPRGGQCLSFMSFKLDRDHRLLLSAVYRNHYYTEKLLGNLIGLGRLMSFVAAEAGVRVGPLSVLSTHAEVDTAGASREELKALHARCAALLGVGASIAA</sequence>
<reference evidence="1" key="1">
    <citation type="submission" date="2021-02" db="EMBL/GenBank/DDBJ databases">
        <title>Genomic Encyclopedia of Type Strains, Phase IV (KMG-V): Genome sequencing to study the core and pangenomes of soil and plant-associated prokaryotes.</title>
        <authorList>
            <person name="Whitman W."/>
        </authorList>
    </citation>
    <scope>NUCLEOTIDE SEQUENCE</scope>
    <source>
        <strain evidence="1">USDA 406</strain>
    </source>
</reference>
<proteinExistence type="predicted"/>
<protein>
    <recommendedName>
        <fullName evidence="3">Thymidylate synthase</fullName>
    </recommendedName>
</protein>
<accession>A0A8I2C6G4</accession>
<gene>
    <name evidence="1" type="ORF">JOH49_004074</name>
</gene>
<dbReference type="RefSeq" id="WP_244981001.1">
    <property type="nucleotide sequence ID" value="NZ_JAFICZ010000001.1"/>
</dbReference>
<name>A0A8I2C6G4_BRAEL</name>
<evidence type="ECO:0000313" key="1">
    <source>
        <dbReference type="EMBL" id="MBP1294321.1"/>
    </source>
</evidence>
<organism evidence="1 2">
    <name type="scientific">Bradyrhizobium elkanii</name>
    <dbReference type="NCBI Taxonomy" id="29448"/>
    <lineage>
        <taxon>Bacteria</taxon>
        <taxon>Pseudomonadati</taxon>
        <taxon>Pseudomonadota</taxon>
        <taxon>Alphaproteobacteria</taxon>
        <taxon>Hyphomicrobiales</taxon>
        <taxon>Nitrobacteraceae</taxon>
        <taxon>Bradyrhizobium</taxon>
    </lineage>
</organism>